<feature type="chain" id="PRO_5016074356" evidence="6">
    <location>
        <begin position="32"/>
        <end position="784"/>
    </location>
</feature>
<comment type="caution">
    <text evidence="9">The sequence shown here is derived from an EMBL/GenBank/DDBJ whole genome shotgun (WGS) entry which is preliminary data.</text>
</comment>
<dbReference type="Gene3D" id="2.40.170.20">
    <property type="entry name" value="TonB-dependent receptor, beta-barrel domain"/>
    <property type="match status" value="1"/>
</dbReference>
<dbReference type="InterPro" id="IPR012910">
    <property type="entry name" value="Plug_dom"/>
</dbReference>
<evidence type="ECO:0000313" key="9">
    <source>
        <dbReference type="EMBL" id="PXW69489.1"/>
    </source>
</evidence>
<protein>
    <submittedName>
        <fullName evidence="9">Outer membrane receptor for ferrienterochelin and colicin</fullName>
    </submittedName>
</protein>
<keyword evidence="6" id="KW-0732">Signal</keyword>
<evidence type="ECO:0000256" key="1">
    <source>
        <dbReference type="ARBA" id="ARBA00004442"/>
    </source>
</evidence>
<comment type="similarity">
    <text evidence="4">Belongs to the TonB-dependent receptor family.</text>
</comment>
<name>A0A2V3UQD4_9SPHN</name>
<feature type="domain" description="TonB-dependent receptor-like beta-barrel" evidence="7">
    <location>
        <begin position="257"/>
        <end position="739"/>
    </location>
</feature>
<evidence type="ECO:0000256" key="5">
    <source>
        <dbReference type="SAM" id="MobiDB-lite"/>
    </source>
</evidence>
<dbReference type="EMBL" id="QJJM01000016">
    <property type="protein sequence ID" value="PXW69489.1"/>
    <property type="molecule type" value="Genomic_DNA"/>
</dbReference>
<dbReference type="GO" id="GO:0009279">
    <property type="term" value="C:cell outer membrane"/>
    <property type="evidence" value="ECO:0007669"/>
    <property type="project" value="UniProtKB-SubCell"/>
</dbReference>
<dbReference type="SUPFAM" id="SSF56935">
    <property type="entry name" value="Porins"/>
    <property type="match status" value="1"/>
</dbReference>
<evidence type="ECO:0000256" key="2">
    <source>
        <dbReference type="ARBA" id="ARBA00023136"/>
    </source>
</evidence>
<dbReference type="Pfam" id="PF07715">
    <property type="entry name" value="Plug"/>
    <property type="match status" value="1"/>
</dbReference>
<comment type="subcellular location">
    <subcellularLocation>
        <location evidence="1 4">Cell outer membrane</location>
    </subcellularLocation>
</comment>
<dbReference type="Proteomes" id="UP000248014">
    <property type="component" value="Unassembled WGS sequence"/>
</dbReference>
<dbReference type="Gene3D" id="2.170.130.10">
    <property type="entry name" value="TonB-dependent receptor, plug domain"/>
    <property type="match status" value="1"/>
</dbReference>
<dbReference type="InterPro" id="IPR000531">
    <property type="entry name" value="Beta-barrel_TonB"/>
</dbReference>
<evidence type="ECO:0000259" key="7">
    <source>
        <dbReference type="Pfam" id="PF00593"/>
    </source>
</evidence>
<reference evidence="9 10" key="1">
    <citation type="submission" date="2018-05" db="EMBL/GenBank/DDBJ databases">
        <title>Genomic Encyclopedia of Type Strains, Phase IV (KMG-IV): sequencing the most valuable type-strain genomes for metagenomic binning, comparative biology and taxonomic classification.</title>
        <authorList>
            <person name="Goeker M."/>
        </authorList>
    </citation>
    <scope>NUCLEOTIDE SEQUENCE [LARGE SCALE GENOMIC DNA]</scope>
    <source>
        <strain evidence="9 10">DSM 3183</strain>
    </source>
</reference>
<keyword evidence="4" id="KW-0798">TonB box</keyword>
<dbReference type="InterPro" id="IPR036942">
    <property type="entry name" value="Beta-barrel_TonB_sf"/>
</dbReference>
<feature type="domain" description="TonB-dependent receptor plug" evidence="8">
    <location>
        <begin position="77"/>
        <end position="169"/>
    </location>
</feature>
<gene>
    <name evidence="9" type="ORF">C7451_1167</name>
</gene>
<keyword evidence="10" id="KW-1185">Reference proteome</keyword>
<dbReference type="RefSeq" id="WP_110300037.1">
    <property type="nucleotide sequence ID" value="NZ_QJJM01000016.1"/>
</dbReference>
<evidence type="ECO:0000259" key="8">
    <source>
        <dbReference type="Pfam" id="PF07715"/>
    </source>
</evidence>
<feature type="signal peptide" evidence="6">
    <location>
        <begin position="1"/>
        <end position="31"/>
    </location>
</feature>
<dbReference type="OrthoDB" id="5476657at2"/>
<accession>A0A2V3UQD4</accession>
<keyword evidence="9" id="KW-0675">Receptor</keyword>
<dbReference type="PANTHER" id="PTHR40980">
    <property type="entry name" value="PLUG DOMAIN-CONTAINING PROTEIN"/>
    <property type="match status" value="1"/>
</dbReference>
<dbReference type="InterPro" id="IPR037066">
    <property type="entry name" value="Plug_dom_sf"/>
</dbReference>
<feature type="region of interest" description="Disordered" evidence="5">
    <location>
        <begin position="227"/>
        <end position="263"/>
    </location>
</feature>
<feature type="compositionally biased region" description="Basic and acidic residues" evidence="5">
    <location>
        <begin position="253"/>
        <end position="263"/>
    </location>
</feature>
<evidence type="ECO:0000256" key="4">
    <source>
        <dbReference type="RuleBase" id="RU003357"/>
    </source>
</evidence>
<sequence>MSVIFGSVRATRVALCASIAGLAMLPALAMAQENVAAEEQPRSDAEGAITTSQDIVVQGQIGYRNRVDGAEPVLEYGTEYFQRFEPLTAGDALKRVPSVTFLSDVIESDGPRLRGLPPGYTQILINGERVPGGQADRSFFLDRIPAELISRVEIVRSNSARRTGDAVAGSLNIVLRDGYQLDGGYVRGGTLYYDDEEFEPSFGAVFGGKVGPGRLLIGGNFQGRHNPKLKSSLRYGDSPENNPNFATDDFDNREDQTDTRDGKDYSLNATYEIDGGDTNFQIRGFYVRTDRTETERSYEYDDPTAITGPVPAGNLLTDNANVNEIDQENYTIDGKLSHEWSAGKTSLRIGYANFTDKQRETEFEIDFDRATPRFTGDLTATDIDDSEFTVKLEHAADVSDEIKLVFGGFYQDKDRDTAILTVRNRFNVAAARNWNQFQRNPEELNTGFGALDETPGGVNAIEERRIDGFALIEGRHGGFSWEAGLRYETTDLNIVDATVAVGAVQGNDYEKLLPSASFKYDITDRDRIIGSVARTNRRPEFNFISPALLEAELGDNDLLGNPQLDPETAWGIDLGYERRIGRGGIVGINFFYRDVKNLIELTNTGVEGSEGDGTFVFQPLNVGDGKVYGVEFDMSTDLGFLGLPDTGIFGNVSYLDSEITDIFGERRFNDQSKFVYNFGAIQDLKSIGAAFGATYRKQGRAFGRVIGEEVTTTYGADLEIFIEKRFGKSFTIRAVGSNLLNGKKREVFNKFTTVEDQIDRSFDEYELESEEAGPVFQVIARYAF</sequence>
<keyword evidence="2 4" id="KW-0472">Membrane</keyword>
<organism evidence="9 10">
    <name type="scientific">Blastomonas natatoria</name>
    <dbReference type="NCBI Taxonomy" id="34015"/>
    <lineage>
        <taxon>Bacteria</taxon>
        <taxon>Pseudomonadati</taxon>
        <taxon>Pseudomonadota</taxon>
        <taxon>Alphaproteobacteria</taxon>
        <taxon>Sphingomonadales</taxon>
        <taxon>Sphingomonadaceae</taxon>
        <taxon>Blastomonas</taxon>
    </lineage>
</organism>
<evidence type="ECO:0000256" key="3">
    <source>
        <dbReference type="ARBA" id="ARBA00023237"/>
    </source>
</evidence>
<evidence type="ECO:0000313" key="10">
    <source>
        <dbReference type="Proteomes" id="UP000248014"/>
    </source>
</evidence>
<keyword evidence="3" id="KW-0998">Cell outer membrane</keyword>
<dbReference type="Pfam" id="PF00593">
    <property type="entry name" value="TonB_dep_Rec_b-barrel"/>
    <property type="match status" value="1"/>
</dbReference>
<proteinExistence type="inferred from homology"/>
<dbReference type="PANTHER" id="PTHR40980:SF4">
    <property type="entry name" value="TONB-DEPENDENT RECEPTOR-LIKE BETA-BARREL DOMAIN-CONTAINING PROTEIN"/>
    <property type="match status" value="1"/>
</dbReference>
<evidence type="ECO:0000256" key="6">
    <source>
        <dbReference type="SAM" id="SignalP"/>
    </source>
</evidence>
<dbReference type="AlphaFoldDB" id="A0A2V3UQD4"/>